<evidence type="ECO:0000313" key="2">
    <source>
        <dbReference type="EMBL" id="GEQ48281.1"/>
    </source>
</evidence>
<dbReference type="Pfam" id="PF11457">
    <property type="entry name" value="DUF3021"/>
    <property type="match status" value="1"/>
</dbReference>
<dbReference type="InterPro" id="IPR021560">
    <property type="entry name" value="DUF3021"/>
</dbReference>
<dbReference type="RefSeq" id="WP_202583429.1">
    <property type="nucleotide sequence ID" value="NZ_BKBO01000002.1"/>
</dbReference>
<keyword evidence="1" id="KW-0812">Transmembrane</keyword>
<feature type="transmembrane region" description="Helical" evidence="1">
    <location>
        <begin position="7"/>
        <end position="28"/>
    </location>
</feature>
<evidence type="ECO:0000313" key="4">
    <source>
        <dbReference type="Proteomes" id="UP000886597"/>
    </source>
</evidence>
<evidence type="ECO:0000256" key="1">
    <source>
        <dbReference type="SAM" id="Phobius"/>
    </source>
</evidence>
<reference evidence="3" key="2">
    <citation type="journal article" date="2020" name="Int. Dairy J.">
        <title>Lactic acid bacterial diversity in Brie cheese focusing on salt concentration and pH of isolation medium and characterisation of halophilic and alkaliphilic lactic acid bacterial isolates.</title>
        <authorList>
            <person name="Unno R."/>
            <person name="Matsutani M."/>
            <person name="Suzuki T."/>
            <person name="Kodama K."/>
            <person name="Matsushita H."/>
            <person name="Yamasato K."/>
            <person name="Koizumi Y."/>
            <person name="Ishikawa M."/>
        </authorList>
    </citation>
    <scope>NUCLEOTIDE SEQUENCE</scope>
    <source>
        <strain evidence="3">7C1</strain>
        <strain evidence="2">8C4</strain>
    </source>
</reference>
<evidence type="ECO:0000313" key="3">
    <source>
        <dbReference type="EMBL" id="GEQ53382.1"/>
    </source>
</evidence>
<gene>
    <name evidence="2" type="ORF">TK11N_01330</name>
    <name evidence="3" type="ORF">TK2N_02260</name>
</gene>
<dbReference type="Proteomes" id="UP000886597">
    <property type="component" value="Unassembled WGS sequence"/>
</dbReference>
<organism evidence="3 4">
    <name type="scientific">Tetragenococcus koreensis</name>
    <dbReference type="NCBI Taxonomy" id="290335"/>
    <lineage>
        <taxon>Bacteria</taxon>
        <taxon>Bacillati</taxon>
        <taxon>Bacillota</taxon>
        <taxon>Bacilli</taxon>
        <taxon>Lactobacillales</taxon>
        <taxon>Enterococcaceae</taxon>
        <taxon>Tetragenococcus</taxon>
    </lineage>
</organism>
<evidence type="ECO:0000313" key="5">
    <source>
        <dbReference type="Proteomes" id="UP000886607"/>
    </source>
</evidence>
<protein>
    <recommendedName>
        <fullName evidence="6">DUF3021 domain-containing protein</fullName>
    </recommendedName>
</protein>
<comment type="caution">
    <text evidence="3">The sequence shown here is derived from an EMBL/GenBank/DDBJ whole genome shotgun (WGS) entry which is preliminary data.</text>
</comment>
<dbReference type="Proteomes" id="UP000886607">
    <property type="component" value="Unassembled WGS sequence"/>
</dbReference>
<reference evidence="3" key="1">
    <citation type="submission" date="2019-08" db="EMBL/GenBank/DDBJ databases">
        <authorList>
            <person name="Ishikawa M."/>
            <person name="Suzuki T."/>
            <person name="Matsutani M."/>
        </authorList>
    </citation>
    <scope>NUCLEOTIDE SEQUENCE</scope>
    <source>
        <strain evidence="3">7C1</strain>
        <strain evidence="2">8C4</strain>
    </source>
</reference>
<dbReference type="AlphaFoldDB" id="A0AAN4UA85"/>
<feature type="transmembrane region" description="Helical" evidence="1">
    <location>
        <begin position="94"/>
        <end position="115"/>
    </location>
</feature>
<feature type="transmembrane region" description="Helical" evidence="1">
    <location>
        <begin position="34"/>
        <end position="54"/>
    </location>
</feature>
<accession>A0AAN4UA85</accession>
<keyword evidence="5" id="KW-1185">Reference proteome</keyword>
<dbReference type="EMBL" id="BKBO01000002">
    <property type="protein sequence ID" value="GEQ48281.1"/>
    <property type="molecule type" value="Genomic_DNA"/>
</dbReference>
<name>A0AAN4UA85_9ENTE</name>
<feature type="transmembrane region" description="Helical" evidence="1">
    <location>
        <begin position="66"/>
        <end position="88"/>
    </location>
</feature>
<keyword evidence="1" id="KW-1133">Transmembrane helix</keyword>
<proteinExistence type="predicted"/>
<dbReference type="EMBL" id="BKBQ01000002">
    <property type="protein sequence ID" value="GEQ53382.1"/>
    <property type="molecule type" value="Genomic_DNA"/>
</dbReference>
<keyword evidence="1" id="KW-0472">Membrane</keyword>
<evidence type="ECO:0008006" key="6">
    <source>
        <dbReference type="Google" id="ProtNLM"/>
    </source>
</evidence>
<sequence length="121" mass="14063">MQLLLKGLLRGSIPLVMMSLIALVLYIQERNIEARGTFISAWIAFWVSAATIIYQMDSWSLTKQTLIHCFVMLLTVFPILVFSGWFPVDTWSDIARVFLFFLLVGFILWILAAIFRKIFHF</sequence>